<protein>
    <recommendedName>
        <fullName evidence="3 6">Neutral ceramidase</fullName>
        <ecNumber evidence="2 6">3.5.1.23</ecNumber>
    </recommendedName>
</protein>
<evidence type="ECO:0000313" key="10">
    <source>
        <dbReference type="Proteomes" id="UP000728185"/>
    </source>
</evidence>
<dbReference type="GO" id="GO:0046514">
    <property type="term" value="P:ceramide catabolic process"/>
    <property type="evidence" value="ECO:0007669"/>
    <property type="project" value="InterPro"/>
</dbReference>
<dbReference type="GO" id="GO:0042759">
    <property type="term" value="P:long-chain fatty acid biosynthetic process"/>
    <property type="evidence" value="ECO:0007669"/>
    <property type="project" value="TreeGrafter"/>
</dbReference>
<proteinExistence type="inferred from homology"/>
<comment type="similarity">
    <text evidence="1 6">Belongs to the neutral ceramidase family.</text>
</comment>
<comment type="catalytic activity">
    <reaction evidence="6">
        <text>an N-acylsphing-4-enine + H2O = sphing-4-enine + a fatty acid</text>
        <dbReference type="Rhea" id="RHEA:20856"/>
        <dbReference type="ChEBI" id="CHEBI:15377"/>
        <dbReference type="ChEBI" id="CHEBI:28868"/>
        <dbReference type="ChEBI" id="CHEBI:52639"/>
        <dbReference type="ChEBI" id="CHEBI:57756"/>
        <dbReference type="EC" id="3.5.1.23"/>
    </reaction>
</comment>
<feature type="binding site" evidence="5">
    <location>
        <position position="152"/>
    </location>
    <ligand>
        <name>Zn(2+)</name>
        <dbReference type="ChEBI" id="CHEBI:29105"/>
    </ligand>
</feature>
<dbReference type="InterPro" id="IPR038445">
    <property type="entry name" value="NCDase_C_sf"/>
</dbReference>
<dbReference type="Gene3D" id="2.60.40.2300">
    <property type="entry name" value="Neutral/alkaline non-lysosomal ceramidase, C-terminal domain"/>
    <property type="match status" value="1"/>
</dbReference>
<dbReference type="PANTHER" id="PTHR12670:SF1">
    <property type="entry name" value="NEUTRAL CERAMIDASE"/>
    <property type="match status" value="1"/>
</dbReference>
<dbReference type="Pfam" id="PF17048">
    <property type="entry name" value="Ceramidse_alk_C"/>
    <property type="match status" value="1"/>
</dbReference>
<dbReference type="InterPro" id="IPR006823">
    <property type="entry name" value="Ceramidase_alk"/>
</dbReference>
<feature type="domain" description="Neutral/alkaline non-lysosomal ceramidase N-terminal" evidence="7">
    <location>
        <begin position="4"/>
        <end position="181"/>
    </location>
</feature>
<accession>A0A8E0S2U0</accession>
<evidence type="ECO:0000256" key="3">
    <source>
        <dbReference type="ARBA" id="ARBA00019235"/>
    </source>
</evidence>
<dbReference type="InterPro" id="IPR031329">
    <property type="entry name" value="NEUT/ALK_ceramidase_N"/>
</dbReference>
<organism evidence="9 10">
    <name type="scientific">Fasciolopsis buskii</name>
    <dbReference type="NCBI Taxonomy" id="27845"/>
    <lineage>
        <taxon>Eukaryota</taxon>
        <taxon>Metazoa</taxon>
        <taxon>Spiralia</taxon>
        <taxon>Lophotrochozoa</taxon>
        <taxon>Platyhelminthes</taxon>
        <taxon>Trematoda</taxon>
        <taxon>Digenea</taxon>
        <taxon>Plagiorchiida</taxon>
        <taxon>Echinostomata</taxon>
        <taxon>Echinostomatoidea</taxon>
        <taxon>Fasciolidae</taxon>
        <taxon>Fasciolopsis</taxon>
    </lineage>
</organism>
<keyword evidence="6" id="KW-0443">Lipid metabolism</keyword>
<comment type="caution">
    <text evidence="9">The sequence shown here is derived from an EMBL/GenBank/DDBJ whole genome shotgun (WGS) entry which is preliminary data.</text>
</comment>
<keyword evidence="6" id="KW-0746">Sphingolipid metabolism</keyword>
<evidence type="ECO:0000313" key="9">
    <source>
        <dbReference type="EMBL" id="KAA0195384.1"/>
    </source>
</evidence>
<feature type="binding site" evidence="5">
    <location>
        <position position="107"/>
    </location>
    <ligand>
        <name>Zn(2+)</name>
        <dbReference type="ChEBI" id="CHEBI:29105"/>
    </ligand>
</feature>
<keyword evidence="5" id="KW-0479">Metal-binding</keyword>
<dbReference type="EC" id="3.5.1.23" evidence="2 6"/>
<dbReference type="Proteomes" id="UP000728185">
    <property type="component" value="Unassembled WGS sequence"/>
</dbReference>
<dbReference type="GO" id="GO:0016020">
    <property type="term" value="C:membrane"/>
    <property type="evidence" value="ECO:0007669"/>
    <property type="project" value="GOC"/>
</dbReference>
<feature type="domain" description="Neutral/alkaline non-lysosomal ceramidase C-terminal" evidence="8">
    <location>
        <begin position="192"/>
        <end position="305"/>
    </location>
</feature>
<dbReference type="Pfam" id="PF04734">
    <property type="entry name" value="Ceramidase_alk"/>
    <property type="match status" value="1"/>
</dbReference>
<dbReference type="AlphaFoldDB" id="A0A8E0S2U0"/>
<evidence type="ECO:0000256" key="6">
    <source>
        <dbReference type="RuleBase" id="RU366019"/>
    </source>
</evidence>
<dbReference type="InterPro" id="IPR031331">
    <property type="entry name" value="NEUT/ALK_ceramidase_C"/>
</dbReference>
<keyword evidence="10" id="KW-1185">Reference proteome</keyword>
<evidence type="ECO:0000256" key="4">
    <source>
        <dbReference type="ARBA" id="ARBA00022801"/>
    </source>
</evidence>
<dbReference type="GO" id="GO:0046872">
    <property type="term" value="F:metal ion binding"/>
    <property type="evidence" value="ECO:0007669"/>
    <property type="project" value="UniProtKB-KW"/>
</dbReference>
<dbReference type="EMBL" id="LUCM01003757">
    <property type="protein sequence ID" value="KAA0195384.1"/>
    <property type="molecule type" value="Genomic_DNA"/>
</dbReference>
<evidence type="ECO:0000256" key="1">
    <source>
        <dbReference type="ARBA" id="ARBA00009835"/>
    </source>
</evidence>
<evidence type="ECO:0000259" key="8">
    <source>
        <dbReference type="Pfam" id="PF17048"/>
    </source>
</evidence>
<dbReference type="GO" id="GO:0046512">
    <property type="term" value="P:sphingosine biosynthetic process"/>
    <property type="evidence" value="ECO:0007669"/>
    <property type="project" value="TreeGrafter"/>
</dbReference>
<evidence type="ECO:0000259" key="7">
    <source>
        <dbReference type="Pfam" id="PF04734"/>
    </source>
</evidence>
<name>A0A8E0S2U0_9TREM</name>
<dbReference type="OrthoDB" id="191371at2759"/>
<evidence type="ECO:0000256" key="2">
    <source>
        <dbReference type="ARBA" id="ARBA00011891"/>
    </source>
</evidence>
<keyword evidence="4 6" id="KW-0378">Hydrolase</keyword>
<dbReference type="GO" id="GO:0017040">
    <property type="term" value="F:N-acylsphingosine amidohydrolase activity"/>
    <property type="evidence" value="ECO:0007669"/>
    <property type="project" value="UniProtKB-UniRule"/>
</dbReference>
<comment type="cofactor">
    <cofactor evidence="5">
        <name>Zn(2+)</name>
        <dbReference type="ChEBI" id="CHEBI:29105"/>
    </cofactor>
    <text evidence="5">Binds 1 zinc ion per subunit.</text>
</comment>
<dbReference type="GO" id="GO:0005576">
    <property type="term" value="C:extracellular region"/>
    <property type="evidence" value="ECO:0007669"/>
    <property type="project" value="TreeGrafter"/>
</dbReference>
<gene>
    <name evidence="9" type="ORF">FBUS_09511</name>
</gene>
<evidence type="ECO:0000256" key="5">
    <source>
        <dbReference type="PIRSR" id="PIRSR606823-2"/>
    </source>
</evidence>
<keyword evidence="5" id="KW-0862">Zinc</keyword>
<reference evidence="9" key="1">
    <citation type="submission" date="2019-05" db="EMBL/GenBank/DDBJ databases">
        <title>Annotation for the trematode Fasciolopsis buski.</title>
        <authorList>
            <person name="Choi Y.-J."/>
        </authorList>
    </citation>
    <scope>NUCLEOTIDE SEQUENCE</scope>
    <source>
        <strain evidence="9">HT</strain>
        <tissue evidence="9">Whole worm</tissue>
    </source>
</reference>
<dbReference type="PANTHER" id="PTHR12670">
    <property type="entry name" value="CERAMIDASE"/>
    <property type="match status" value="1"/>
</dbReference>
<sequence>MTSISVSYKEFHGTTCKPAMGYSFAAGTMDGPGDFDFTQGTKSGTAFWDLIRNLIKTPSKELSDCHSPKPILLATGELNLPVPWQPHEVGTQILRVGNLFIVALPGEFTTMSGRRIREGVQEVIRSNKRYGKRTAAPIHVALAGLSNTYTSYIATPEEYELQRYEGASTIYGPLTLPAYVNQFRKLAEALVLPNDTVHVEFVSACPRNDVRQNGTFLTVEYFDEQRGEWVVRFTDSDWETKFIWKRGGPIHTLLGQSTAVIEWQITSPDGMCLPGLHRIQHFGAAKPPFSSKLRQFQGCTKEFLVTCGR</sequence>